<dbReference type="InterPro" id="IPR005746">
    <property type="entry name" value="Thioredoxin"/>
</dbReference>
<evidence type="ECO:0000313" key="9">
    <source>
        <dbReference type="Proteomes" id="UP001165962"/>
    </source>
</evidence>
<name>A0ABX0IZZ1_9BACL</name>
<dbReference type="PANTHER" id="PTHR45663:SF11">
    <property type="entry name" value="GEO12009P1"/>
    <property type="match status" value="1"/>
</dbReference>
<feature type="domain" description="Thioredoxin" evidence="7">
    <location>
        <begin position="1"/>
        <end position="106"/>
    </location>
</feature>
<gene>
    <name evidence="8" type="ORF">G9U52_06840</name>
</gene>
<dbReference type="Gene3D" id="3.40.30.10">
    <property type="entry name" value="Glutaredoxin"/>
    <property type="match status" value="1"/>
</dbReference>
<dbReference type="PANTHER" id="PTHR45663">
    <property type="entry name" value="GEO12009P1"/>
    <property type="match status" value="1"/>
</dbReference>
<keyword evidence="2" id="KW-0813">Transport</keyword>
<keyword evidence="3" id="KW-0249">Electron transport</keyword>
<dbReference type="PROSITE" id="PS51352">
    <property type="entry name" value="THIOREDOXIN_2"/>
    <property type="match status" value="1"/>
</dbReference>
<evidence type="ECO:0000256" key="3">
    <source>
        <dbReference type="ARBA" id="ARBA00022982"/>
    </source>
</evidence>
<dbReference type="Proteomes" id="UP001165962">
    <property type="component" value="Unassembled WGS sequence"/>
</dbReference>
<comment type="similarity">
    <text evidence="1 6">Belongs to the thioredoxin family.</text>
</comment>
<dbReference type="CDD" id="cd02947">
    <property type="entry name" value="TRX_family"/>
    <property type="match status" value="1"/>
</dbReference>
<keyword evidence="5" id="KW-0676">Redox-active center</keyword>
<accession>A0ABX0IZZ1</accession>
<dbReference type="PIRSF" id="PIRSF000077">
    <property type="entry name" value="Thioredoxin"/>
    <property type="match status" value="1"/>
</dbReference>
<keyword evidence="4" id="KW-1015">Disulfide bond</keyword>
<organism evidence="8 9">
    <name type="scientific">Paenibacillus agricola</name>
    <dbReference type="NCBI Taxonomy" id="2716264"/>
    <lineage>
        <taxon>Bacteria</taxon>
        <taxon>Bacillati</taxon>
        <taxon>Bacillota</taxon>
        <taxon>Bacilli</taxon>
        <taxon>Bacillales</taxon>
        <taxon>Paenibacillaceae</taxon>
        <taxon>Paenibacillus</taxon>
    </lineage>
</organism>
<dbReference type="SUPFAM" id="SSF52833">
    <property type="entry name" value="Thioredoxin-like"/>
    <property type="match status" value="1"/>
</dbReference>
<keyword evidence="9" id="KW-1185">Reference proteome</keyword>
<evidence type="ECO:0000256" key="1">
    <source>
        <dbReference type="ARBA" id="ARBA00008987"/>
    </source>
</evidence>
<dbReference type="Pfam" id="PF00085">
    <property type="entry name" value="Thioredoxin"/>
    <property type="match status" value="1"/>
</dbReference>
<evidence type="ECO:0000313" key="8">
    <source>
        <dbReference type="EMBL" id="NHN29549.1"/>
    </source>
</evidence>
<evidence type="ECO:0000256" key="4">
    <source>
        <dbReference type="ARBA" id="ARBA00023157"/>
    </source>
</evidence>
<evidence type="ECO:0000256" key="2">
    <source>
        <dbReference type="ARBA" id="ARBA00022448"/>
    </source>
</evidence>
<reference evidence="8" key="1">
    <citation type="submission" date="2020-03" db="EMBL/GenBank/DDBJ databases">
        <title>Draft sequencing of Paenibacilllus sp. S3N08.</title>
        <authorList>
            <person name="Kim D.-U."/>
        </authorList>
    </citation>
    <scope>NUCLEOTIDE SEQUENCE</scope>
    <source>
        <strain evidence="8">S3N08</strain>
    </source>
</reference>
<dbReference type="RefSeq" id="WP_166147605.1">
    <property type="nucleotide sequence ID" value="NZ_JAAOIW010000002.1"/>
</dbReference>
<dbReference type="InterPro" id="IPR013766">
    <property type="entry name" value="Thioredoxin_domain"/>
</dbReference>
<dbReference type="PRINTS" id="PR00421">
    <property type="entry name" value="THIOREDOXIN"/>
</dbReference>
<proteinExistence type="inferred from homology"/>
<evidence type="ECO:0000256" key="5">
    <source>
        <dbReference type="ARBA" id="ARBA00023284"/>
    </source>
</evidence>
<dbReference type="InterPro" id="IPR036249">
    <property type="entry name" value="Thioredoxin-like_sf"/>
</dbReference>
<protein>
    <recommendedName>
        <fullName evidence="6">Thioredoxin</fullName>
    </recommendedName>
</protein>
<evidence type="ECO:0000256" key="6">
    <source>
        <dbReference type="PIRNR" id="PIRNR000077"/>
    </source>
</evidence>
<dbReference type="EMBL" id="JAAOIW010000002">
    <property type="protein sequence ID" value="NHN29549.1"/>
    <property type="molecule type" value="Genomic_DNA"/>
</dbReference>
<comment type="caution">
    <text evidence="8">The sequence shown here is derived from an EMBL/GenBank/DDBJ whole genome shotgun (WGS) entry which is preliminary data.</text>
</comment>
<sequence>MSVLTVNESTFLSEVGKKRVTLVEFGASWCPPCKVLLPILDELGDQYPDTVGILTVDCDKSPDIAAQYGIMSMPTVILFHNAEPVEKLIGLRSKTVYEALIAKHIVKF</sequence>
<evidence type="ECO:0000259" key="7">
    <source>
        <dbReference type="PROSITE" id="PS51352"/>
    </source>
</evidence>